<organism evidence="2 3">
    <name type="scientific">Hordeum vulgare subsp. vulgare</name>
    <name type="common">Domesticated barley</name>
    <dbReference type="NCBI Taxonomy" id="112509"/>
    <lineage>
        <taxon>Eukaryota</taxon>
        <taxon>Viridiplantae</taxon>
        <taxon>Streptophyta</taxon>
        <taxon>Embryophyta</taxon>
        <taxon>Tracheophyta</taxon>
        <taxon>Spermatophyta</taxon>
        <taxon>Magnoliopsida</taxon>
        <taxon>Liliopsida</taxon>
        <taxon>Poales</taxon>
        <taxon>Poaceae</taxon>
        <taxon>BOP clade</taxon>
        <taxon>Pooideae</taxon>
        <taxon>Triticodae</taxon>
        <taxon>Triticeae</taxon>
        <taxon>Hordeinae</taxon>
        <taxon>Hordeum</taxon>
    </lineage>
</organism>
<feature type="region of interest" description="Disordered" evidence="1">
    <location>
        <begin position="25"/>
        <end position="73"/>
    </location>
</feature>
<feature type="compositionally biased region" description="Basic and acidic residues" evidence="1">
    <location>
        <begin position="50"/>
        <end position="73"/>
    </location>
</feature>
<reference evidence="2" key="2">
    <citation type="submission" date="2020-10" db="EMBL/GenBank/DDBJ databases">
        <authorList>
            <person name="Scholz U."/>
            <person name="Mascher M."/>
            <person name="Fiebig A."/>
        </authorList>
    </citation>
    <scope>NUCLEOTIDE SEQUENCE [LARGE SCALE GENOMIC DNA]</scope>
    <source>
        <strain evidence="2">cv. Morex</strain>
    </source>
</reference>
<reference evidence="2" key="3">
    <citation type="submission" date="2022-01" db="UniProtKB">
        <authorList>
            <consortium name="EnsemblPlants"/>
        </authorList>
    </citation>
    <scope>IDENTIFICATION</scope>
    <source>
        <strain evidence="2">subsp. vulgare</strain>
    </source>
</reference>
<evidence type="ECO:0000313" key="3">
    <source>
        <dbReference type="Proteomes" id="UP000011116"/>
    </source>
</evidence>
<feature type="compositionally biased region" description="Basic and acidic residues" evidence="1">
    <location>
        <begin position="99"/>
        <end position="111"/>
    </location>
</feature>
<proteinExistence type="predicted"/>
<sequence length="149" mass="17091">MPASKGKPFAFEHYWAMLKNREKWKVRDKEAPPKKGAFTLLDDEDDDEEERNKGRPDGTKKANDNMRKDLEASSLREKIDHMVKLNELMVTMTIEAKKRVGNEEVSRERGEVAPNQGEQVAKAAIQDKRAQDEEIKALSKLIAEENKII</sequence>
<name>A0A8I6YDU3_HORVV</name>
<dbReference type="Gramene" id="HORVU.MOREX.r3.6HG0616810.1">
    <property type="protein sequence ID" value="HORVU.MOREX.r3.6HG0616810.1.CDS1"/>
    <property type="gene ID" value="HORVU.MOREX.r3.6HG0616810"/>
</dbReference>
<dbReference type="Gramene" id="HORVU.MOREX.r2.6HG0511510.1">
    <property type="protein sequence ID" value="HORVU.MOREX.r2.6HG0511510.1.CDS.1"/>
    <property type="gene ID" value="HORVU.MOREX.r2.6HG0511510"/>
</dbReference>
<dbReference type="EnsemblPlants" id="HORVU.MOREX.r3.6HG0616810.1">
    <property type="protein sequence ID" value="HORVU.MOREX.r3.6HG0616810.1.CDS1"/>
    <property type="gene ID" value="HORVU.MOREX.r3.6HG0616810"/>
</dbReference>
<accession>A0A8I6YDU3</accession>
<feature type="region of interest" description="Disordered" evidence="1">
    <location>
        <begin position="99"/>
        <end position="128"/>
    </location>
</feature>
<evidence type="ECO:0000256" key="1">
    <source>
        <dbReference type="SAM" id="MobiDB-lite"/>
    </source>
</evidence>
<reference evidence="3" key="1">
    <citation type="journal article" date="2012" name="Nature">
        <title>A physical, genetic and functional sequence assembly of the barley genome.</title>
        <authorList>
            <consortium name="The International Barley Genome Sequencing Consortium"/>
            <person name="Mayer K.F."/>
            <person name="Waugh R."/>
            <person name="Brown J.W."/>
            <person name="Schulman A."/>
            <person name="Langridge P."/>
            <person name="Platzer M."/>
            <person name="Fincher G.B."/>
            <person name="Muehlbauer G.J."/>
            <person name="Sato K."/>
            <person name="Close T.J."/>
            <person name="Wise R.P."/>
            <person name="Stein N."/>
        </authorList>
    </citation>
    <scope>NUCLEOTIDE SEQUENCE [LARGE SCALE GENOMIC DNA]</scope>
    <source>
        <strain evidence="3">cv. Morex</strain>
    </source>
</reference>
<protein>
    <recommendedName>
        <fullName evidence="4">No apical meristem-associated C-terminal domain-containing protein</fullName>
    </recommendedName>
</protein>
<evidence type="ECO:0000313" key="2">
    <source>
        <dbReference type="EnsemblPlants" id="HORVU.MOREX.r3.6HG0616810.1.CDS1"/>
    </source>
</evidence>
<keyword evidence="3" id="KW-1185">Reference proteome</keyword>
<dbReference type="AlphaFoldDB" id="A0A8I6YDU3"/>
<evidence type="ECO:0008006" key="4">
    <source>
        <dbReference type="Google" id="ProtNLM"/>
    </source>
</evidence>
<dbReference type="Proteomes" id="UP000011116">
    <property type="component" value="Chromosome 6H"/>
</dbReference>